<dbReference type="GO" id="GO:0003779">
    <property type="term" value="F:actin binding"/>
    <property type="evidence" value="ECO:0007669"/>
    <property type="project" value="InterPro"/>
</dbReference>
<proteinExistence type="inferred from homology"/>
<dbReference type="InterPro" id="IPR013992">
    <property type="entry name" value="Adenylate_cyclase-assoc_CAP_N"/>
</dbReference>
<dbReference type="GO" id="GO:0000902">
    <property type="term" value="P:cell morphogenesis"/>
    <property type="evidence" value="ECO:0007669"/>
    <property type="project" value="TreeGrafter"/>
</dbReference>
<evidence type="ECO:0000256" key="5">
    <source>
        <dbReference type="RuleBase" id="RU000647"/>
    </source>
</evidence>
<reference evidence="8" key="2">
    <citation type="submission" date="2025-09" db="UniProtKB">
        <authorList>
            <consortium name="Ensembl"/>
        </authorList>
    </citation>
    <scope>IDENTIFICATION</scope>
</reference>
<dbReference type="Ensembl" id="ENSACDT00005006096.1">
    <property type="protein sequence ID" value="ENSACDP00005005079.1"/>
    <property type="gene ID" value="ENSACDG00005003722.1"/>
</dbReference>
<dbReference type="GO" id="GO:0007015">
    <property type="term" value="P:actin filament organization"/>
    <property type="evidence" value="ECO:0007669"/>
    <property type="project" value="TreeGrafter"/>
</dbReference>
<dbReference type="InterPro" id="IPR017901">
    <property type="entry name" value="C-CAP_CF_C-like"/>
</dbReference>
<dbReference type="InterPro" id="IPR018106">
    <property type="entry name" value="CAP_CS_N"/>
</dbReference>
<name>A0A8B9IFR2_ANSCY</name>
<feature type="compositionally biased region" description="Basic and acidic residues" evidence="6">
    <location>
        <begin position="169"/>
        <end position="193"/>
    </location>
</feature>
<evidence type="ECO:0000256" key="3">
    <source>
        <dbReference type="ARBA" id="ARBA00022475"/>
    </source>
</evidence>
<feature type="compositionally biased region" description="Low complexity" evidence="6">
    <location>
        <begin position="500"/>
        <end position="519"/>
    </location>
</feature>
<dbReference type="InterPro" id="IPR016098">
    <property type="entry name" value="CAP/MinC_C"/>
</dbReference>
<dbReference type="InterPro" id="IPR053950">
    <property type="entry name" value="CAP_N"/>
</dbReference>
<dbReference type="InterPro" id="IPR036223">
    <property type="entry name" value="CAP_C_sf"/>
</dbReference>
<dbReference type="FunFam" id="2.160.20.70:FF:000001">
    <property type="entry name" value="Adenylyl cyclase-associated protein"/>
    <property type="match status" value="1"/>
</dbReference>
<dbReference type="SMART" id="SM00673">
    <property type="entry name" value="CARP"/>
    <property type="match status" value="2"/>
</dbReference>
<keyword evidence="4" id="KW-0472">Membrane</keyword>
<protein>
    <recommendedName>
        <fullName evidence="5">Adenylyl cyclase-associated protein</fullName>
    </recommendedName>
</protein>
<feature type="compositionally biased region" description="Pro residues" evidence="6">
    <location>
        <begin position="429"/>
        <end position="445"/>
    </location>
</feature>
<evidence type="ECO:0000256" key="6">
    <source>
        <dbReference type="SAM" id="MobiDB-lite"/>
    </source>
</evidence>
<dbReference type="InterPro" id="IPR006599">
    <property type="entry name" value="CARP_motif"/>
</dbReference>
<accession>A0A8B9IFR2</accession>
<dbReference type="SUPFAM" id="SSF101278">
    <property type="entry name" value="N-terminal domain of adenylylcyclase associated protein, CAP"/>
    <property type="match status" value="1"/>
</dbReference>
<dbReference type="PANTHER" id="PTHR10652:SF2">
    <property type="entry name" value="ADENYLYL CYCLASE-ASSOCIATED PROTEIN 2"/>
    <property type="match status" value="1"/>
</dbReference>
<keyword evidence="3" id="KW-1003">Cell membrane</keyword>
<evidence type="ECO:0000256" key="4">
    <source>
        <dbReference type="ARBA" id="ARBA00023136"/>
    </source>
</evidence>
<dbReference type="InterPro" id="IPR028417">
    <property type="entry name" value="CAP_CS_C"/>
</dbReference>
<keyword evidence="9" id="KW-1185">Reference proteome</keyword>
<dbReference type="PROSITE" id="PS01088">
    <property type="entry name" value="CAP_1"/>
    <property type="match status" value="1"/>
</dbReference>
<dbReference type="Pfam" id="PF01213">
    <property type="entry name" value="CAP_N-CM"/>
    <property type="match status" value="1"/>
</dbReference>
<dbReference type="GO" id="GO:0008179">
    <property type="term" value="F:adenylate cyclase binding"/>
    <property type="evidence" value="ECO:0007669"/>
    <property type="project" value="TreeGrafter"/>
</dbReference>
<dbReference type="Pfam" id="PF08603">
    <property type="entry name" value="CAP_C"/>
    <property type="match status" value="1"/>
</dbReference>
<feature type="region of interest" description="Disordered" evidence="6">
    <location>
        <begin position="421"/>
        <end position="457"/>
    </location>
</feature>
<reference evidence="8" key="1">
    <citation type="submission" date="2025-08" db="UniProtKB">
        <authorList>
            <consortium name="Ensembl"/>
        </authorList>
    </citation>
    <scope>IDENTIFICATION</scope>
</reference>
<comment type="subcellular location">
    <subcellularLocation>
        <location evidence="1">Cell membrane</location>
        <topology evidence="1">Peripheral membrane protein</topology>
    </subcellularLocation>
</comment>
<dbReference type="PROSITE" id="PS51329">
    <property type="entry name" value="C_CAP_COFACTOR_C"/>
    <property type="match status" value="1"/>
</dbReference>
<dbReference type="GO" id="GO:0019933">
    <property type="term" value="P:cAMP-mediated signaling"/>
    <property type="evidence" value="ECO:0007669"/>
    <property type="project" value="TreeGrafter"/>
</dbReference>
<feature type="region of interest" description="Disordered" evidence="6">
    <location>
        <begin position="126"/>
        <end position="193"/>
    </location>
</feature>
<feature type="region of interest" description="Disordered" evidence="6">
    <location>
        <begin position="477"/>
        <end position="523"/>
    </location>
</feature>
<feature type="compositionally biased region" description="Gly residues" evidence="6">
    <location>
        <begin position="126"/>
        <end position="146"/>
    </location>
</feature>
<organism evidence="8 9">
    <name type="scientific">Anser cygnoides</name>
    <name type="common">Swan goose</name>
    <dbReference type="NCBI Taxonomy" id="8845"/>
    <lineage>
        <taxon>Eukaryota</taxon>
        <taxon>Metazoa</taxon>
        <taxon>Chordata</taxon>
        <taxon>Craniata</taxon>
        <taxon>Vertebrata</taxon>
        <taxon>Euteleostomi</taxon>
        <taxon>Archelosauria</taxon>
        <taxon>Archosauria</taxon>
        <taxon>Dinosauria</taxon>
        <taxon>Saurischia</taxon>
        <taxon>Theropoda</taxon>
        <taxon>Coelurosauria</taxon>
        <taxon>Aves</taxon>
        <taxon>Neognathae</taxon>
        <taxon>Galloanserae</taxon>
        <taxon>Anseriformes</taxon>
        <taxon>Anatidae</taxon>
        <taxon>Anserinae</taxon>
        <taxon>Anser</taxon>
    </lineage>
</organism>
<evidence type="ECO:0000256" key="1">
    <source>
        <dbReference type="ARBA" id="ARBA00004202"/>
    </source>
</evidence>
<dbReference type="Gene3D" id="1.25.40.330">
    <property type="entry name" value="Adenylate cyclase-associated CAP, N-terminal domain"/>
    <property type="match status" value="1"/>
</dbReference>
<dbReference type="GO" id="GO:0005886">
    <property type="term" value="C:plasma membrane"/>
    <property type="evidence" value="ECO:0007669"/>
    <property type="project" value="UniProtKB-SubCell"/>
</dbReference>
<sequence length="676" mass="73615">MAHGLPACPSCARWASGAAAPGAVGAPSRGAPRWGAPTRGVCACSSVMLHRCHFLAGAAPPPRDTSAFPSPSIFTLHPLFAFFLHLCHRLSLWTCLYLALPEAAGHFCRCLPGQLMCLTDTGSRGGRGGGGEGGGEEGGGGGGGGRAAARRGEARRGEGGGSEWPATDCHCREEGEKKKKRERERERERGCTGHQNRMAETHGLMERLEKAVTRLESLFSDSHRSGGMECDAINGVNGSIAPYVEAFDRLLNGSVAEFLRHSKILEGDVKTHAEMVRAAFQAQRSFLVLASQCQEPQENEVAMLLKPISEKIQEIQNFRERNRGSKMFNHLSAVSESIPALGWIAVSPKPGPYVKEMNDAATFYTNRVLKDYKHSDARHVDWVKSYLNIWSELQAYIKEHHTTGLTWSKTGPVASHMSLRSVLSSGPCLSPPPPPPPPPPGPPPIFDAETAKDEGTASRSALFAQLNQGEAITKGLRHVSDDQKTHKNPSLRAQGPSVRSPTKSHTPSPTSPKNSPQQSHAPVLELEGKKWRVEYQEDKNDLVITNTELKQVAYIFKCNKSTLQIKGKINSITIDNCKKFGLVFDNVVGIVEVINSRDIQIQVMGKVPTISINKTEGCHIYLSEESLDCEIVSAKSSEMNILIPQDGDYKEFPVPEQFKTAWDGSKLVTEPAEIVG</sequence>
<comment type="similarity">
    <text evidence="2 5">Belongs to the CAP family.</text>
</comment>
<dbReference type="InterPro" id="IPR001837">
    <property type="entry name" value="Adenylate_cyclase-assoc_CAP"/>
</dbReference>
<dbReference type="Gene3D" id="2.160.20.70">
    <property type="match status" value="1"/>
</dbReference>
<evidence type="ECO:0000313" key="9">
    <source>
        <dbReference type="Proteomes" id="UP000694521"/>
    </source>
</evidence>
<dbReference type="AlphaFoldDB" id="A0A8B9IFR2"/>
<dbReference type="GO" id="GO:0005737">
    <property type="term" value="C:cytoplasm"/>
    <property type="evidence" value="ECO:0007669"/>
    <property type="project" value="TreeGrafter"/>
</dbReference>
<feature type="domain" description="C-CAP/cofactor C-like" evidence="7">
    <location>
        <begin position="516"/>
        <end position="654"/>
    </location>
</feature>
<evidence type="ECO:0000313" key="8">
    <source>
        <dbReference type="Ensembl" id="ENSACDP00005005079.1"/>
    </source>
</evidence>
<dbReference type="PANTHER" id="PTHR10652">
    <property type="entry name" value="ADENYLYL CYCLASE-ASSOCIATED PROTEIN"/>
    <property type="match status" value="1"/>
</dbReference>
<dbReference type="InterPro" id="IPR036222">
    <property type="entry name" value="CAP_N_sf"/>
</dbReference>
<dbReference type="Pfam" id="PF21938">
    <property type="entry name" value="CAP_N"/>
    <property type="match status" value="1"/>
</dbReference>
<evidence type="ECO:0000256" key="2">
    <source>
        <dbReference type="ARBA" id="ARBA00007659"/>
    </source>
</evidence>
<dbReference type="InterPro" id="IPR013912">
    <property type="entry name" value="Adenylate_cyclase-assoc_CAP_C"/>
</dbReference>
<evidence type="ECO:0000259" key="7">
    <source>
        <dbReference type="PROSITE" id="PS51329"/>
    </source>
</evidence>
<dbReference type="Proteomes" id="UP000694521">
    <property type="component" value="Unplaced"/>
</dbReference>
<dbReference type="PROSITE" id="PS01089">
    <property type="entry name" value="CAP_2"/>
    <property type="match status" value="1"/>
</dbReference>
<dbReference type="FunFam" id="1.25.40.330:FF:000001">
    <property type="entry name" value="Adenylyl cyclase-associated protein"/>
    <property type="match status" value="1"/>
</dbReference>
<dbReference type="SUPFAM" id="SSF69340">
    <property type="entry name" value="C-terminal domain of adenylylcyclase associated protein"/>
    <property type="match status" value="1"/>
</dbReference>